<keyword evidence="2" id="KW-1185">Reference proteome</keyword>
<comment type="caution">
    <text evidence="1">The sequence shown here is derived from an EMBL/GenBank/DDBJ whole genome shotgun (WGS) entry which is preliminary data.</text>
</comment>
<evidence type="ECO:0000313" key="2">
    <source>
        <dbReference type="Proteomes" id="UP000823775"/>
    </source>
</evidence>
<protein>
    <submittedName>
        <fullName evidence="1">Uncharacterized protein</fullName>
    </submittedName>
</protein>
<organism evidence="1 2">
    <name type="scientific">Datura stramonium</name>
    <name type="common">Jimsonweed</name>
    <name type="synonym">Common thornapple</name>
    <dbReference type="NCBI Taxonomy" id="4076"/>
    <lineage>
        <taxon>Eukaryota</taxon>
        <taxon>Viridiplantae</taxon>
        <taxon>Streptophyta</taxon>
        <taxon>Embryophyta</taxon>
        <taxon>Tracheophyta</taxon>
        <taxon>Spermatophyta</taxon>
        <taxon>Magnoliopsida</taxon>
        <taxon>eudicotyledons</taxon>
        <taxon>Gunneridae</taxon>
        <taxon>Pentapetalae</taxon>
        <taxon>asterids</taxon>
        <taxon>lamiids</taxon>
        <taxon>Solanales</taxon>
        <taxon>Solanaceae</taxon>
        <taxon>Solanoideae</taxon>
        <taxon>Datureae</taxon>
        <taxon>Datura</taxon>
    </lineage>
</organism>
<dbReference type="Proteomes" id="UP000823775">
    <property type="component" value="Unassembled WGS sequence"/>
</dbReference>
<proteinExistence type="predicted"/>
<gene>
    <name evidence="1" type="ORF">HAX54_033759</name>
</gene>
<evidence type="ECO:0000313" key="1">
    <source>
        <dbReference type="EMBL" id="MCD9645084.1"/>
    </source>
</evidence>
<sequence>MRDYETKDIEVSKIMNLKTTTTEITTLETIGMSEVVIKASANQEDLYIWTGVQNCRGIYYDEFQLVKTRIYLDEVE</sequence>
<feature type="non-terminal residue" evidence="1">
    <location>
        <position position="76"/>
    </location>
</feature>
<accession>A0ABS8VGD6</accession>
<name>A0ABS8VGD6_DATST</name>
<dbReference type="EMBL" id="JACEIK010004331">
    <property type="protein sequence ID" value="MCD9645084.1"/>
    <property type="molecule type" value="Genomic_DNA"/>
</dbReference>
<reference evidence="1 2" key="1">
    <citation type="journal article" date="2021" name="BMC Genomics">
        <title>Datura genome reveals duplications of psychoactive alkaloid biosynthetic genes and high mutation rate following tissue culture.</title>
        <authorList>
            <person name="Rajewski A."/>
            <person name="Carter-House D."/>
            <person name="Stajich J."/>
            <person name="Litt A."/>
        </authorList>
    </citation>
    <scope>NUCLEOTIDE SEQUENCE [LARGE SCALE GENOMIC DNA]</scope>
    <source>
        <strain evidence="1">AR-01</strain>
    </source>
</reference>